<comment type="similarity">
    <text evidence="1">Belongs to the ATP-dependent AMP-binding enzyme family.</text>
</comment>
<dbReference type="PANTHER" id="PTHR43201:SF5">
    <property type="entry name" value="MEDIUM-CHAIN ACYL-COA LIGASE ACSF2, MITOCHONDRIAL"/>
    <property type="match status" value="1"/>
</dbReference>
<evidence type="ECO:0000256" key="2">
    <source>
        <dbReference type="ARBA" id="ARBA00022598"/>
    </source>
</evidence>
<keyword evidence="2" id="KW-0436">Ligase</keyword>
<proteinExistence type="inferred from homology"/>
<dbReference type="AlphaFoldDB" id="A0A4R4DI52"/>
<reference evidence="3 4" key="1">
    <citation type="submission" date="2019-03" db="EMBL/GenBank/DDBJ databases">
        <title>Paracraurococcus aquatilis NE82 genome sequence.</title>
        <authorList>
            <person name="Zhao Y."/>
            <person name="Du Z."/>
        </authorList>
    </citation>
    <scope>NUCLEOTIDE SEQUENCE [LARGE SCALE GENOMIC DNA]</scope>
    <source>
        <strain evidence="3 4">NE82</strain>
    </source>
</reference>
<accession>A0A4R4DI52</accession>
<organism evidence="3 4">
    <name type="scientific">Roseicella aquatilis</name>
    <dbReference type="NCBI Taxonomy" id="2527868"/>
    <lineage>
        <taxon>Bacteria</taxon>
        <taxon>Pseudomonadati</taxon>
        <taxon>Pseudomonadota</taxon>
        <taxon>Alphaproteobacteria</taxon>
        <taxon>Acetobacterales</taxon>
        <taxon>Roseomonadaceae</taxon>
        <taxon>Roseicella</taxon>
    </lineage>
</organism>
<evidence type="ECO:0000313" key="4">
    <source>
        <dbReference type="Proteomes" id="UP000295023"/>
    </source>
</evidence>
<protein>
    <submittedName>
        <fullName evidence="3">Uncharacterized protein</fullName>
    </submittedName>
</protein>
<keyword evidence="4" id="KW-1185">Reference proteome</keyword>
<dbReference type="InterPro" id="IPR045851">
    <property type="entry name" value="AMP-bd_C_sf"/>
</dbReference>
<dbReference type="Proteomes" id="UP000295023">
    <property type="component" value="Unassembled WGS sequence"/>
</dbReference>
<dbReference type="SUPFAM" id="SSF56801">
    <property type="entry name" value="Acetyl-CoA synthetase-like"/>
    <property type="match status" value="1"/>
</dbReference>
<dbReference type="RefSeq" id="WP_132290060.1">
    <property type="nucleotide sequence ID" value="NZ_SKBM01000012.1"/>
</dbReference>
<dbReference type="GO" id="GO:0006631">
    <property type="term" value="P:fatty acid metabolic process"/>
    <property type="evidence" value="ECO:0007669"/>
    <property type="project" value="TreeGrafter"/>
</dbReference>
<comment type="caution">
    <text evidence="3">The sequence shown here is derived from an EMBL/GenBank/DDBJ whole genome shotgun (WGS) entry which is preliminary data.</text>
</comment>
<evidence type="ECO:0000256" key="1">
    <source>
        <dbReference type="ARBA" id="ARBA00006432"/>
    </source>
</evidence>
<dbReference type="GO" id="GO:0031956">
    <property type="term" value="F:medium-chain fatty acid-CoA ligase activity"/>
    <property type="evidence" value="ECO:0007669"/>
    <property type="project" value="TreeGrafter"/>
</dbReference>
<dbReference type="EMBL" id="SKBM01000012">
    <property type="protein sequence ID" value="TCZ60830.1"/>
    <property type="molecule type" value="Genomic_DNA"/>
</dbReference>
<gene>
    <name evidence="3" type="ORF">EXY23_13725</name>
</gene>
<dbReference type="OrthoDB" id="7056261at2"/>
<name>A0A4R4DI52_9PROT</name>
<dbReference type="PANTHER" id="PTHR43201">
    <property type="entry name" value="ACYL-COA SYNTHETASE"/>
    <property type="match status" value="1"/>
</dbReference>
<evidence type="ECO:0000313" key="3">
    <source>
        <dbReference type="EMBL" id="TCZ60830.1"/>
    </source>
</evidence>
<sequence length="96" mass="10726">MQEFLVATVFRICAGYCNIAGCIKDLMIRGGENLYPREIEEFPSRHSKILEVQVFGVTDAKYGEALCWRTEMVFGLGFTRAGAAVRGAWPRVHGRG</sequence>
<dbReference type="Gene3D" id="3.30.300.30">
    <property type="match status" value="1"/>
</dbReference>